<dbReference type="PANTHER" id="PTHR47371">
    <property type="entry name" value="LIPOTEICHOIC ACID SYNTHASE"/>
    <property type="match status" value="1"/>
</dbReference>
<dbReference type="RefSeq" id="WP_192591270.1">
    <property type="nucleotide sequence ID" value="NZ_JADBEE010000001.1"/>
</dbReference>
<proteinExistence type="predicted"/>
<evidence type="ECO:0000256" key="4">
    <source>
        <dbReference type="ARBA" id="ARBA00022692"/>
    </source>
</evidence>
<keyword evidence="4 7" id="KW-0812">Transmembrane</keyword>
<keyword evidence="3" id="KW-1003">Cell membrane</keyword>
<dbReference type="CDD" id="cd16015">
    <property type="entry name" value="LTA_synthase"/>
    <property type="match status" value="1"/>
</dbReference>
<evidence type="ECO:0000313" key="10">
    <source>
        <dbReference type="Proteomes" id="UP000636579"/>
    </source>
</evidence>
<evidence type="ECO:0000256" key="1">
    <source>
        <dbReference type="ARBA" id="ARBA00004651"/>
    </source>
</evidence>
<dbReference type="InterPro" id="IPR017850">
    <property type="entry name" value="Alkaline_phosphatase_core_sf"/>
</dbReference>
<keyword evidence="9" id="KW-0808">Transferase</keyword>
<protein>
    <submittedName>
        <fullName evidence="9">Phosphoglycerol transferase</fullName>
        <ecNumber evidence="9">2.7.8.20</ecNumber>
    </submittedName>
</protein>
<evidence type="ECO:0000313" key="9">
    <source>
        <dbReference type="EMBL" id="MBE1514528.1"/>
    </source>
</evidence>
<evidence type="ECO:0000256" key="2">
    <source>
        <dbReference type="ARBA" id="ARBA00004936"/>
    </source>
</evidence>
<evidence type="ECO:0000256" key="3">
    <source>
        <dbReference type="ARBA" id="ARBA00022475"/>
    </source>
</evidence>
<dbReference type="Gene3D" id="3.40.720.10">
    <property type="entry name" value="Alkaline Phosphatase, subunit A"/>
    <property type="match status" value="1"/>
</dbReference>
<dbReference type="SUPFAM" id="SSF53649">
    <property type="entry name" value="Alkaline phosphatase-like"/>
    <property type="match status" value="1"/>
</dbReference>
<accession>A0ABR9J6C3</accession>
<feature type="transmembrane region" description="Helical" evidence="7">
    <location>
        <begin position="21"/>
        <end position="52"/>
    </location>
</feature>
<name>A0ABR9J6C3_9MICC</name>
<dbReference type="InterPro" id="IPR050448">
    <property type="entry name" value="OpgB/LTA_synthase_biosynth"/>
</dbReference>
<dbReference type="EMBL" id="JADBEE010000001">
    <property type="protein sequence ID" value="MBE1514528.1"/>
    <property type="molecule type" value="Genomic_DNA"/>
</dbReference>
<comment type="pathway">
    <text evidence="2">Cell wall biogenesis; lipoteichoic acid biosynthesis.</text>
</comment>
<evidence type="ECO:0000256" key="5">
    <source>
        <dbReference type="ARBA" id="ARBA00022989"/>
    </source>
</evidence>
<evidence type="ECO:0000259" key="8">
    <source>
        <dbReference type="Pfam" id="PF00884"/>
    </source>
</evidence>
<dbReference type="Pfam" id="PF00884">
    <property type="entry name" value="Sulfatase"/>
    <property type="match status" value="1"/>
</dbReference>
<feature type="transmembrane region" description="Helical" evidence="7">
    <location>
        <begin position="120"/>
        <end position="141"/>
    </location>
</feature>
<reference evidence="9 10" key="1">
    <citation type="submission" date="2020-10" db="EMBL/GenBank/DDBJ databases">
        <title>Sequencing the genomes of 1000 actinobacteria strains.</title>
        <authorList>
            <person name="Klenk H.-P."/>
        </authorList>
    </citation>
    <scope>NUCLEOTIDE SEQUENCE [LARGE SCALE GENOMIC DNA]</scope>
    <source>
        <strain evidence="9 10">DSM 15474</strain>
    </source>
</reference>
<evidence type="ECO:0000256" key="7">
    <source>
        <dbReference type="SAM" id="Phobius"/>
    </source>
</evidence>
<evidence type="ECO:0000256" key="6">
    <source>
        <dbReference type="ARBA" id="ARBA00023136"/>
    </source>
</evidence>
<dbReference type="PANTHER" id="PTHR47371:SF3">
    <property type="entry name" value="PHOSPHOGLYCEROL TRANSFERASE I"/>
    <property type="match status" value="1"/>
</dbReference>
<feature type="domain" description="Sulfatase N-terminal" evidence="8">
    <location>
        <begin position="262"/>
        <end position="473"/>
    </location>
</feature>
<dbReference type="Proteomes" id="UP000636579">
    <property type="component" value="Unassembled WGS sequence"/>
</dbReference>
<sequence>MRASGSRDAAAPRRVRSTTGRIGRVLAGVLLFTLTWLGMALLIAAAIIHYHWGKVTVVQVLMNLMSMEIGGGGGVIVWVCILGIGVAPLLMTIGVLWWPSILRRIRRRRSTSARHHGPSWFGRSIYGVLVLALIIGGPAAFVSTVQVTDYLEAADSKFDLGDHYVEPSVTAEGDPRNLLMVYLESGDDALGDDELFEKDVYSSLKQVTRAEDGWQSIDDLRQYDGSGWTMAGLVSSQCGVPLSGILSAASSGSYAESGVGTETYLGGLTCMGDILEDNGYTNVFLGGANPSFAAKDTMLKDHGYSKVLGRGDWRDAGEPDSSFRSDWGLSDQRLMEYAKDELDGLHAEAEKTGEPFNLSVLTLDTHEPVHVHDYCRVDTETEATSVYACSMNQVAGLVEHMEEQGYLEDTAVVIMGDHLKPADPGDAFHEQLGAHEDRGLFNRIWIPGEQELTPMRSDIDQLNMFPTILEVAGLDVKGHEAGLGVSAFTDEVPEDSAQSLSPGAYAELLKSRSAEFFKDAWVGEDVTP</sequence>
<keyword evidence="5 7" id="KW-1133">Transmembrane helix</keyword>
<keyword evidence="6 7" id="KW-0472">Membrane</keyword>
<dbReference type="InterPro" id="IPR000917">
    <property type="entry name" value="Sulfatase_N"/>
</dbReference>
<comment type="subcellular location">
    <subcellularLocation>
        <location evidence="1">Cell membrane</location>
        <topology evidence="1">Multi-pass membrane protein</topology>
    </subcellularLocation>
</comment>
<feature type="transmembrane region" description="Helical" evidence="7">
    <location>
        <begin position="72"/>
        <end position="99"/>
    </location>
</feature>
<organism evidence="9 10">
    <name type="scientific">Nesterenkonia halotolerans</name>
    <dbReference type="NCBI Taxonomy" id="225325"/>
    <lineage>
        <taxon>Bacteria</taxon>
        <taxon>Bacillati</taxon>
        <taxon>Actinomycetota</taxon>
        <taxon>Actinomycetes</taxon>
        <taxon>Micrococcales</taxon>
        <taxon>Micrococcaceae</taxon>
        <taxon>Nesterenkonia</taxon>
    </lineage>
</organism>
<gene>
    <name evidence="9" type="ORF">H4W26_001283</name>
</gene>
<dbReference type="EC" id="2.7.8.20" evidence="9"/>
<dbReference type="GO" id="GO:0008960">
    <property type="term" value="F:phosphatidylglycerol-membrane-oligosaccharide glycerophosphotransferase activity"/>
    <property type="evidence" value="ECO:0007669"/>
    <property type="project" value="UniProtKB-EC"/>
</dbReference>
<comment type="caution">
    <text evidence="9">The sequence shown here is derived from an EMBL/GenBank/DDBJ whole genome shotgun (WGS) entry which is preliminary data.</text>
</comment>
<keyword evidence="10" id="KW-1185">Reference proteome</keyword>